<keyword evidence="2" id="KW-1185">Reference proteome</keyword>
<dbReference type="KEGG" id="mri:Mal4_40050"/>
<sequence>MSISPNPSGCCGGGQPFCAGQTVPDRLVASIQTTCGDFTFPLSLSRNDADYSTWTGEGTFECQRGPGSDCETIDVDITIECAHQSGEIGVTCQSDVCGPLGAVDQSCPPMYVVIDVNGCCVDEPSYLYITEASG</sequence>
<accession>A0A517ZB51</accession>
<dbReference type="EMBL" id="CP036275">
    <property type="protein sequence ID" value="QDU39659.1"/>
    <property type="molecule type" value="Genomic_DNA"/>
</dbReference>
<dbReference type="Proteomes" id="UP000320496">
    <property type="component" value="Chromosome"/>
</dbReference>
<protein>
    <submittedName>
        <fullName evidence="1">Uncharacterized protein</fullName>
    </submittedName>
</protein>
<reference evidence="1 2" key="1">
    <citation type="submission" date="2019-02" db="EMBL/GenBank/DDBJ databases">
        <title>Deep-cultivation of Planctomycetes and their phenomic and genomic characterization uncovers novel biology.</title>
        <authorList>
            <person name="Wiegand S."/>
            <person name="Jogler M."/>
            <person name="Boedeker C."/>
            <person name="Pinto D."/>
            <person name="Vollmers J."/>
            <person name="Rivas-Marin E."/>
            <person name="Kohn T."/>
            <person name="Peeters S.H."/>
            <person name="Heuer A."/>
            <person name="Rast P."/>
            <person name="Oberbeckmann S."/>
            <person name="Bunk B."/>
            <person name="Jeske O."/>
            <person name="Meyerdierks A."/>
            <person name="Storesund J.E."/>
            <person name="Kallscheuer N."/>
            <person name="Luecker S."/>
            <person name="Lage O.M."/>
            <person name="Pohl T."/>
            <person name="Merkel B.J."/>
            <person name="Hornburger P."/>
            <person name="Mueller R.-W."/>
            <person name="Bruemmer F."/>
            <person name="Labrenz M."/>
            <person name="Spormann A.M."/>
            <person name="Op den Camp H."/>
            <person name="Overmann J."/>
            <person name="Amann R."/>
            <person name="Jetten M.S.M."/>
            <person name="Mascher T."/>
            <person name="Medema M.H."/>
            <person name="Devos D.P."/>
            <person name="Kaster A.-K."/>
            <person name="Ovreas L."/>
            <person name="Rohde M."/>
            <person name="Galperin M.Y."/>
            <person name="Jogler C."/>
        </authorList>
    </citation>
    <scope>NUCLEOTIDE SEQUENCE [LARGE SCALE GENOMIC DNA]</scope>
    <source>
        <strain evidence="1 2">Mal4</strain>
    </source>
</reference>
<gene>
    <name evidence="1" type="ORF">Mal4_40050</name>
</gene>
<proteinExistence type="predicted"/>
<evidence type="ECO:0000313" key="1">
    <source>
        <dbReference type="EMBL" id="QDU39659.1"/>
    </source>
</evidence>
<dbReference type="AlphaFoldDB" id="A0A517ZB51"/>
<name>A0A517ZB51_9PLAN</name>
<evidence type="ECO:0000313" key="2">
    <source>
        <dbReference type="Proteomes" id="UP000320496"/>
    </source>
</evidence>
<organism evidence="1 2">
    <name type="scientific">Maioricimonas rarisocia</name>
    <dbReference type="NCBI Taxonomy" id="2528026"/>
    <lineage>
        <taxon>Bacteria</taxon>
        <taxon>Pseudomonadati</taxon>
        <taxon>Planctomycetota</taxon>
        <taxon>Planctomycetia</taxon>
        <taxon>Planctomycetales</taxon>
        <taxon>Planctomycetaceae</taxon>
        <taxon>Maioricimonas</taxon>
    </lineage>
</organism>